<keyword evidence="1" id="KW-1133">Transmembrane helix</keyword>
<sequence length="137" mass="15589">MTADKQNRIWSLLVRDYLVFIALVMVLHAVLQFFQGAEQFAFSTHILASGVFLGSSLVRYLGSNGWLKGCLLPVLIFIVLTGALIFLFGETLFYLPWIWVPPVAFLIAGLALVVHCYFIRKSFKLDWDNKPGRHEKL</sequence>
<dbReference type="Proteomes" id="UP001223079">
    <property type="component" value="Unassembled WGS sequence"/>
</dbReference>
<evidence type="ECO:0000256" key="1">
    <source>
        <dbReference type="SAM" id="Phobius"/>
    </source>
</evidence>
<keyword evidence="1" id="KW-0472">Membrane</keyword>
<keyword evidence="1" id="KW-0812">Transmembrane</keyword>
<comment type="caution">
    <text evidence="2">The sequence shown here is derived from an EMBL/GenBank/DDBJ whole genome shotgun (WGS) entry which is preliminary data.</text>
</comment>
<feature type="transmembrane region" description="Helical" evidence="1">
    <location>
        <begin position="94"/>
        <end position="119"/>
    </location>
</feature>
<feature type="transmembrane region" description="Helical" evidence="1">
    <location>
        <begin position="40"/>
        <end position="58"/>
    </location>
</feature>
<dbReference type="RefSeq" id="WP_307121416.1">
    <property type="nucleotide sequence ID" value="NZ_JAUSTM010000005.1"/>
</dbReference>
<evidence type="ECO:0000313" key="2">
    <source>
        <dbReference type="EMBL" id="MDQ0222199.1"/>
    </source>
</evidence>
<organism evidence="2 3">
    <name type="scientific">Streptococcus moroccensis</name>
    <dbReference type="NCBI Taxonomy" id="1451356"/>
    <lineage>
        <taxon>Bacteria</taxon>
        <taxon>Bacillati</taxon>
        <taxon>Bacillota</taxon>
        <taxon>Bacilli</taxon>
        <taxon>Lactobacillales</taxon>
        <taxon>Streptococcaceae</taxon>
        <taxon>Streptococcus</taxon>
    </lineage>
</organism>
<feature type="transmembrane region" description="Helical" evidence="1">
    <location>
        <begin position="12"/>
        <end position="34"/>
    </location>
</feature>
<reference evidence="2 3" key="1">
    <citation type="submission" date="2023-07" db="EMBL/GenBank/DDBJ databases">
        <title>Genomic Encyclopedia of Type Strains, Phase IV (KMG-IV): sequencing the most valuable type-strain genomes for metagenomic binning, comparative biology and taxonomic classification.</title>
        <authorList>
            <person name="Goeker M."/>
        </authorList>
    </citation>
    <scope>NUCLEOTIDE SEQUENCE [LARGE SCALE GENOMIC DNA]</scope>
    <source>
        <strain evidence="2 3">DSM 105143</strain>
    </source>
</reference>
<dbReference type="EMBL" id="JAUSTM010000005">
    <property type="protein sequence ID" value="MDQ0222199.1"/>
    <property type="molecule type" value="Genomic_DNA"/>
</dbReference>
<proteinExistence type="predicted"/>
<accession>A0ABT9YR40</accession>
<feature type="transmembrane region" description="Helical" evidence="1">
    <location>
        <begin position="70"/>
        <end position="88"/>
    </location>
</feature>
<gene>
    <name evidence="2" type="ORF">J2S23_000750</name>
</gene>
<protein>
    <submittedName>
        <fullName evidence="2">Peptidoglycan/LPS O-acetylase OafA/YrhL</fullName>
    </submittedName>
</protein>
<name>A0ABT9YR40_9STRE</name>
<evidence type="ECO:0000313" key="3">
    <source>
        <dbReference type="Proteomes" id="UP001223079"/>
    </source>
</evidence>
<keyword evidence="3" id="KW-1185">Reference proteome</keyword>